<feature type="non-terminal residue" evidence="2">
    <location>
        <position position="1"/>
    </location>
</feature>
<dbReference type="PANTHER" id="PTHR21377">
    <property type="entry name" value="PROTEIN FAM210B, MITOCHONDRIAL"/>
    <property type="match status" value="1"/>
</dbReference>
<sequence length="99" mass="10761">ESSTDRLKRCIKLYGPTAIACHIGLSLTSLAGWYGVVSYGVDVVHILEQFGVPESSIASNTGTFALAYLIHKMTVPVRVPLTLAATPYFAKYAPKFLQK</sequence>
<dbReference type="EMBL" id="KQ106755">
    <property type="protein sequence ID" value="KMS65571.1"/>
    <property type="molecule type" value="Genomic_DNA"/>
</dbReference>
<dbReference type="Gramene" id="KMS65571">
    <property type="protein sequence ID" value="KMS65571"/>
    <property type="gene ID" value="BVRB_034620"/>
</dbReference>
<dbReference type="Pfam" id="PF06916">
    <property type="entry name" value="FAM210A-B_dom"/>
    <property type="match status" value="1"/>
</dbReference>
<reference evidence="2 3" key="1">
    <citation type="journal article" date="2014" name="Nature">
        <title>The genome of the recently domesticated crop plant sugar beet (Beta vulgaris).</title>
        <authorList>
            <person name="Dohm J.C."/>
            <person name="Minoche A.E."/>
            <person name="Holtgrawe D."/>
            <person name="Capella-Gutierrez S."/>
            <person name="Zakrzewski F."/>
            <person name="Tafer H."/>
            <person name="Rupp O."/>
            <person name="Sorensen T.R."/>
            <person name="Stracke R."/>
            <person name="Reinhardt R."/>
            <person name="Goesmann A."/>
            <person name="Kraft T."/>
            <person name="Schulz B."/>
            <person name="Stadler P.F."/>
            <person name="Schmidt T."/>
            <person name="Gabaldon T."/>
            <person name="Lehrach H."/>
            <person name="Weisshaar B."/>
            <person name="Himmelbauer H."/>
        </authorList>
    </citation>
    <scope>NUCLEOTIDE SEQUENCE [LARGE SCALE GENOMIC DNA]</scope>
    <source>
        <tissue evidence="2">Taproot</tissue>
    </source>
</reference>
<dbReference type="InterPro" id="IPR009688">
    <property type="entry name" value="FAM210A/B-like_dom"/>
</dbReference>
<dbReference type="AlphaFoldDB" id="A0A0J7YPS4"/>
<dbReference type="GO" id="GO:0005739">
    <property type="term" value="C:mitochondrion"/>
    <property type="evidence" value="ECO:0007669"/>
    <property type="project" value="TreeGrafter"/>
</dbReference>
<protein>
    <recommendedName>
        <fullName evidence="1">DUF1279 domain-containing protein</fullName>
    </recommendedName>
</protein>
<dbReference type="Proteomes" id="UP000035740">
    <property type="component" value="Unassembled WGS sequence"/>
</dbReference>
<dbReference type="OrthoDB" id="10263367at2759"/>
<accession>A0A0J7YPS4</accession>
<dbReference type="InterPro" id="IPR045866">
    <property type="entry name" value="FAM210A/B-like"/>
</dbReference>
<dbReference type="OMA" id="WIGKKAK"/>
<name>A0A0J7YPS4_BETVV</name>
<keyword evidence="3" id="KW-1185">Reference proteome</keyword>
<organism evidence="2 3">
    <name type="scientific">Beta vulgaris subsp. vulgaris</name>
    <name type="common">Beet</name>
    <dbReference type="NCBI Taxonomy" id="3555"/>
    <lineage>
        <taxon>Eukaryota</taxon>
        <taxon>Viridiplantae</taxon>
        <taxon>Streptophyta</taxon>
        <taxon>Embryophyta</taxon>
        <taxon>Tracheophyta</taxon>
        <taxon>Spermatophyta</taxon>
        <taxon>Magnoliopsida</taxon>
        <taxon>eudicotyledons</taxon>
        <taxon>Gunneridae</taxon>
        <taxon>Pentapetalae</taxon>
        <taxon>Caryophyllales</taxon>
        <taxon>Chenopodiaceae</taxon>
        <taxon>Betoideae</taxon>
        <taxon>Beta</taxon>
    </lineage>
</organism>
<evidence type="ECO:0000313" key="3">
    <source>
        <dbReference type="Proteomes" id="UP000035740"/>
    </source>
</evidence>
<feature type="domain" description="DUF1279" evidence="1">
    <location>
        <begin position="6"/>
        <end position="88"/>
    </location>
</feature>
<evidence type="ECO:0000259" key="1">
    <source>
        <dbReference type="Pfam" id="PF06916"/>
    </source>
</evidence>
<evidence type="ECO:0000313" key="2">
    <source>
        <dbReference type="EMBL" id="KMS65571.1"/>
    </source>
</evidence>
<dbReference type="PANTHER" id="PTHR21377:SF0">
    <property type="entry name" value="PROTEIN FAM210B, MITOCHONDRIAL"/>
    <property type="match status" value="1"/>
</dbReference>
<gene>
    <name evidence="2" type="ORF">BVRB_034620</name>
</gene>
<proteinExistence type="predicted"/>